<comment type="cofactor">
    <cofactor evidence="8">
        <name>Zn(2+)</name>
        <dbReference type="ChEBI" id="CHEBI:29105"/>
    </cofactor>
    <text evidence="8">Binds 1 zinc ion per subunit.</text>
</comment>
<accession>A0A7G9LE43</accession>
<dbReference type="GO" id="GO:0004476">
    <property type="term" value="F:mannose-6-phosphate isomerase activity"/>
    <property type="evidence" value="ECO:0007669"/>
    <property type="project" value="UniProtKB-EC"/>
</dbReference>
<dbReference type="EMBL" id="CP060695">
    <property type="protein sequence ID" value="QNM86892.1"/>
    <property type="molecule type" value="Genomic_DNA"/>
</dbReference>
<dbReference type="EC" id="5.3.1.8" evidence="3"/>
<dbReference type="InterPro" id="IPR014710">
    <property type="entry name" value="RmlC-like_jellyroll"/>
</dbReference>
<dbReference type="InterPro" id="IPR011051">
    <property type="entry name" value="RmlC_Cupin_sf"/>
</dbReference>
<dbReference type="PIRSF" id="PIRSF001480">
    <property type="entry name" value="Mannose-6-phosphate_isomerase"/>
    <property type="match status" value="1"/>
</dbReference>
<dbReference type="GO" id="GO:0009298">
    <property type="term" value="P:GDP-mannose biosynthetic process"/>
    <property type="evidence" value="ECO:0007669"/>
    <property type="project" value="InterPro"/>
</dbReference>
<dbReference type="SUPFAM" id="SSF51182">
    <property type="entry name" value="RmlC-like cupins"/>
    <property type="match status" value="1"/>
</dbReference>
<gene>
    <name evidence="10" type="primary">manA</name>
    <name evidence="10" type="ORF">H9W90_07220</name>
</gene>
<feature type="binding site" evidence="8">
    <location>
        <position position="106"/>
    </location>
    <ligand>
        <name>Zn(2+)</name>
        <dbReference type="ChEBI" id="CHEBI:29105"/>
    </ligand>
</feature>
<keyword evidence="5 8" id="KW-0862">Zinc</keyword>
<dbReference type="Gene3D" id="1.10.441.10">
    <property type="entry name" value="Phosphomannose Isomerase, domain 2"/>
    <property type="match status" value="1"/>
</dbReference>
<dbReference type="InterPro" id="IPR016305">
    <property type="entry name" value="Mannose-6-P_Isomerase"/>
</dbReference>
<dbReference type="RefSeq" id="WP_187483765.1">
    <property type="nucleotide sequence ID" value="NZ_CP060695.1"/>
</dbReference>
<dbReference type="PRINTS" id="PR00714">
    <property type="entry name" value="MAN6PISMRASE"/>
</dbReference>
<evidence type="ECO:0000256" key="6">
    <source>
        <dbReference type="ARBA" id="ARBA00023235"/>
    </source>
</evidence>
<evidence type="ECO:0000256" key="4">
    <source>
        <dbReference type="ARBA" id="ARBA00022723"/>
    </source>
</evidence>
<proteinExistence type="inferred from homology"/>
<feature type="binding site" evidence="8">
    <location>
        <position position="141"/>
    </location>
    <ligand>
        <name>Zn(2+)</name>
        <dbReference type="ChEBI" id="CHEBI:29105"/>
    </ligand>
</feature>
<evidence type="ECO:0000313" key="10">
    <source>
        <dbReference type="EMBL" id="QNM86892.1"/>
    </source>
</evidence>
<dbReference type="InterPro" id="IPR001250">
    <property type="entry name" value="Man6P_Isoase-1"/>
</dbReference>
<dbReference type="Pfam" id="PF20511">
    <property type="entry name" value="PMI_typeI_cat"/>
    <property type="match status" value="1"/>
</dbReference>
<keyword evidence="6 10" id="KW-0413">Isomerase</keyword>
<evidence type="ECO:0000256" key="8">
    <source>
        <dbReference type="PIRSR" id="PIRSR001480-2"/>
    </source>
</evidence>
<feature type="active site" evidence="7">
    <location>
        <position position="288"/>
    </location>
</feature>
<evidence type="ECO:0000259" key="9">
    <source>
        <dbReference type="Pfam" id="PF20511"/>
    </source>
</evidence>
<reference evidence="10 11" key="1">
    <citation type="submission" date="2020-08" db="EMBL/GenBank/DDBJ databases">
        <title>Polaribacter sp. L12M9 isolated from gut of the Korean scallop.</title>
        <authorList>
            <person name="Jeong Y.S."/>
        </authorList>
    </citation>
    <scope>NUCLEOTIDE SEQUENCE [LARGE SCALE GENOMIC DNA]</scope>
    <source>
        <strain evidence="10 11">L12M9</strain>
    </source>
</reference>
<dbReference type="GO" id="GO:0008270">
    <property type="term" value="F:zinc ion binding"/>
    <property type="evidence" value="ECO:0007669"/>
    <property type="project" value="InterPro"/>
</dbReference>
<dbReference type="Gene3D" id="2.60.120.10">
    <property type="entry name" value="Jelly Rolls"/>
    <property type="match status" value="2"/>
</dbReference>
<comment type="catalytic activity">
    <reaction evidence="1">
        <text>D-mannose 6-phosphate = D-fructose 6-phosphate</text>
        <dbReference type="Rhea" id="RHEA:12356"/>
        <dbReference type="ChEBI" id="CHEBI:58735"/>
        <dbReference type="ChEBI" id="CHEBI:61527"/>
        <dbReference type="EC" id="5.3.1.8"/>
    </reaction>
</comment>
<dbReference type="PROSITE" id="PS00965">
    <property type="entry name" value="PMI_I_1"/>
    <property type="match status" value="1"/>
</dbReference>
<evidence type="ECO:0000256" key="7">
    <source>
        <dbReference type="PIRSR" id="PIRSR001480-1"/>
    </source>
</evidence>
<dbReference type="InterPro" id="IPR046457">
    <property type="entry name" value="PMI_typeI_cat"/>
</dbReference>
<dbReference type="Proteomes" id="UP000515808">
    <property type="component" value="Chromosome"/>
</dbReference>
<dbReference type="GO" id="GO:0005975">
    <property type="term" value="P:carbohydrate metabolic process"/>
    <property type="evidence" value="ECO:0007669"/>
    <property type="project" value="InterPro"/>
</dbReference>
<comment type="similarity">
    <text evidence="2">Belongs to the mannose-6-phosphate isomerase type 1 family.</text>
</comment>
<evidence type="ECO:0000256" key="3">
    <source>
        <dbReference type="ARBA" id="ARBA00011956"/>
    </source>
</evidence>
<evidence type="ECO:0000256" key="2">
    <source>
        <dbReference type="ARBA" id="ARBA00010772"/>
    </source>
</evidence>
<keyword evidence="11" id="KW-1185">Reference proteome</keyword>
<dbReference type="KEGG" id="ppec:H9W90_07220"/>
<dbReference type="InterPro" id="IPR018050">
    <property type="entry name" value="Pmannose_isomerase-type1_CS"/>
</dbReference>
<organism evidence="10 11">
    <name type="scientific">Polaribacter pectinis</name>
    <dbReference type="NCBI Taxonomy" id="2738844"/>
    <lineage>
        <taxon>Bacteria</taxon>
        <taxon>Pseudomonadati</taxon>
        <taxon>Bacteroidota</taxon>
        <taxon>Flavobacteriia</taxon>
        <taxon>Flavobacteriales</taxon>
        <taxon>Flavobacteriaceae</taxon>
    </lineage>
</organism>
<dbReference type="GO" id="GO:0005829">
    <property type="term" value="C:cytosol"/>
    <property type="evidence" value="ECO:0007669"/>
    <property type="project" value="TreeGrafter"/>
</dbReference>
<feature type="binding site" evidence="8">
    <location>
        <position position="269"/>
    </location>
    <ligand>
        <name>Zn(2+)</name>
        <dbReference type="ChEBI" id="CHEBI:29105"/>
    </ligand>
</feature>
<dbReference type="PANTHER" id="PTHR10309">
    <property type="entry name" value="MANNOSE-6-PHOSPHATE ISOMERASE"/>
    <property type="match status" value="1"/>
</dbReference>
<feature type="binding site" evidence="8">
    <location>
        <position position="104"/>
    </location>
    <ligand>
        <name>Zn(2+)</name>
        <dbReference type="ChEBI" id="CHEBI:29105"/>
    </ligand>
</feature>
<evidence type="ECO:0000313" key="11">
    <source>
        <dbReference type="Proteomes" id="UP000515808"/>
    </source>
</evidence>
<feature type="domain" description="Phosphomannose isomerase type I catalytic" evidence="9">
    <location>
        <begin position="10"/>
        <end position="155"/>
    </location>
</feature>
<dbReference type="PANTHER" id="PTHR10309:SF0">
    <property type="entry name" value="MANNOSE-6-PHOSPHATE ISOMERASE"/>
    <property type="match status" value="1"/>
</dbReference>
<sequence length="407" mass="45952">MNSIKLSSKLLPLTGEIQNYAWGGKSYISQLLEKENNQQKCAEYWLGAHRSAPSYIATANGNIPLDNYLKINSQESLGEETLNKFGKLPFLFKVLDVKEMLSIQVHPTKIEAEKGFKYENDLGIPLNAIHRNYKDDNHKPEVMVALSEFWLLHGFLAKKKLVCRLNEIKEFASLASIFKNEGYLGLYKTVMQFSVEESNHLLRPLINRIMPLYLNGKLQKNSPDYWAAKAVATSVDVNILDKGIYSIYFFNLVQLNRGEAIFQDAGIPHAYLEGQNIELMANSDNVLRGGLTKKHIDVAELIKHISFTETIPNILKGDLQNDKLERIFSTSAPDFELSEIKIPISKFYNSVSKTPQILLLLDGEVEIKAGKNSLKLMKGKSVFLKANCTYKITSLKKATIYKAKVGN</sequence>
<dbReference type="CDD" id="cd07011">
    <property type="entry name" value="cupin_PMI_type_I_N"/>
    <property type="match status" value="1"/>
</dbReference>
<dbReference type="AlphaFoldDB" id="A0A7G9LE43"/>
<evidence type="ECO:0000256" key="1">
    <source>
        <dbReference type="ARBA" id="ARBA00000757"/>
    </source>
</evidence>
<keyword evidence="4 8" id="KW-0479">Metal-binding</keyword>
<dbReference type="NCBIfam" id="TIGR00218">
    <property type="entry name" value="manA"/>
    <property type="match status" value="1"/>
</dbReference>
<evidence type="ECO:0000256" key="5">
    <source>
        <dbReference type="ARBA" id="ARBA00022833"/>
    </source>
</evidence>
<name>A0A7G9LE43_9FLAO</name>
<protein>
    <recommendedName>
        <fullName evidence="3">mannose-6-phosphate isomerase</fullName>
        <ecNumber evidence="3">5.3.1.8</ecNumber>
    </recommendedName>
</protein>